<feature type="compositionally biased region" description="Basic and acidic residues" evidence="2">
    <location>
        <begin position="285"/>
        <end position="316"/>
    </location>
</feature>
<dbReference type="InterPro" id="IPR056345">
    <property type="entry name" value="Znf-C2H2_CIZ1"/>
</dbReference>
<proteinExistence type="predicted"/>
<feature type="compositionally biased region" description="Basic and acidic residues" evidence="2">
    <location>
        <begin position="723"/>
        <end position="738"/>
    </location>
</feature>
<dbReference type="Proteomes" id="UP000053097">
    <property type="component" value="Unassembled WGS sequence"/>
</dbReference>
<feature type="compositionally biased region" description="Gly residues" evidence="2">
    <location>
        <begin position="22"/>
        <end position="32"/>
    </location>
</feature>
<sequence>MSFNRGVKRDSFGNRGNFNRSSGGGGGGGGGNRISSNMNNSGMGNNMGGGMSGSSGMSGMNPWEGGMMPGRGILPTPNNNLSLASPQAQLAIASNLLTNLLRSQQEVQPQQVPSLMSFGNNYSGPGSNYPSQQNYSSGRFNDRTTRHPLKNTRPQPYKMGNRARDGPAGRRGPSAQQSRAPQSGSQRMNGNQIQHRNDKSSKPIPASKQNQTAKKEQQDVKTDTEKAEPSVPKSDDADNTEDKKRDWKDEKGEAEEVVPKLENTEDEKVEDAEGKMDTSAGAEDAALKETKEASDKSEKDNAKATGKKSEARHAESRYAEVPMSHMFCHICNKHMWDGFSFENHLRGRAHQLMMDKLDESYKLKVDLMRHELRVAEEQRQLSLNNSKRRGKKVSVDFNVREYCTMCDLNFYGTLSMHRKSEKHQQLKTFLHPRCFPCLKEFPSRIEYDEHCLTPTHMKNAVQCEEQRKNKKKEKLAKGEAEVRTAEDEDKDVCHDAKNDKEEDVGEQEYVMDITENMNERKFKVPSYKYCRQHQIAIGKSMVKEVQGFYCERCRRFMLLTEDMNAHLRSITHYRNFVSEVKSLTSNTTAAETKETEQAENEKSVEIKDECDGNWKRRKIDNGKDEGADTPPRLDKEAIEDKVDAANVAPKKSDGEEKYDPLEADATESEEEENRETEVKVETATVAGNAANVQDKKLPVEEAWADIDNDDDIEMSNLIDDADEKEHADHEKSMQKVDRNPGPQVKSPRGGRAYSRGRGGPRARRSRR</sequence>
<feature type="compositionally biased region" description="Low complexity" evidence="2">
    <location>
        <begin position="33"/>
        <end position="44"/>
    </location>
</feature>
<dbReference type="OMA" id="FKNSQMF"/>
<dbReference type="EMBL" id="KK107234">
    <property type="protein sequence ID" value="EZA54925.1"/>
    <property type="molecule type" value="Genomic_DNA"/>
</dbReference>
<feature type="domain" description="C2H2-type" evidence="3">
    <location>
        <begin position="550"/>
        <end position="572"/>
    </location>
</feature>
<feature type="compositionally biased region" description="Basic residues" evidence="2">
    <location>
        <begin position="758"/>
        <end position="767"/>
    </location>
</feature>
<dbReference type="AlphaFoldDB" id="A0A026WFN2"/>
<feature type="compositionally biased region" description="Basic and acidic residues" evidence="2">
    <location>
        <begin position="213"/>
        <end position="251"/>
    </location>
</feature>
<keyword evidence="5" id="KW-1185">Reference proteome</keyword>
<feature type="compositionally biased region" description="Polar residues" evidence="2">
    <location>
        <begin position="174"/>
        <end position="194"/>
    </location>
</feature>
<feature type="compositionally biased region" description="Basic and acidic residues" evidence="2">
    <location>
        <begin position="591"/>
        <end position="643"/>
    </location>
</feature>
<dbReference type="SMART" id="SM00451">
    <property type="entry name" value="ZnF_U1"/>
    <property type="match status" value="2"/>
</dbReference>
<dbReference type="GO" id="GO:0008270">
    <property type="term" value="F:zinc ion binding"/>
    <property type="evidence" value="ECO:0007669"/>
    <property type="project" value="InterPro"/>
</dbReference>
<dbReference type="InterPro" id="IPR026811">
    <property type="entry name" value="CIZ1"/>
</dbReference>
<name>A0A026WFN2_OOCBI</name>
<dbReference type="STRING" id="2015173.A0A026WFN2"/>
<dbReference type="PANTHER" id="PTHR15491:SF9">
    <property type="entry name" value="CIP1-INTERACTING ZINC FINGER PROTEIN"/>
    <property type="match status" value="1"/>
</dbReference>
<gene>
    <name evidence="4" type="ORF">X777_05343</name>
</gene>
<evidence type="ECO:0000313" key="5">
    <source>
        <dbReference type="Proteomes" id="UP000053097"/>
    </source>
</evidence>
<dbReference type="PANTHER" id="PTHR15491">
    <property type="match status" value="1"/>
</dbReference>
<feature type="compositionally biased region" description="Basic and acidic residues" evidence="2">
    <location>
        <begin position="650"/>
        <end position="660"/>
    </location>
</feature>
<dbReference type="SUPFAM" id="SSF57667">
    <property type="entry name" value="beta-beta-alpha zinc fingers"/>
    <property type="match status" value="1"/>
</dbReference>
<accession>A0A026WFN2</accession>
<feature type="compositionally biased region" description="Acidic residues" evidence="2">
    <location>
        <begin position="661"/>
        <end position="674"/>
    </location>
</feature>
<dbReference type="InterPro" id="IPR013087">
    <property type="entry name" value="Znf_C2H2_type"/>
</dbReference>
<dbReference type="InterPro" id="IPR036236">
    <property type="entry name" value="Znf_C2H2_sf"/>
</dbReference>
<reference evidence="4 5" key="1">
    <citation type="journal article" date="2014" name="Curr. Biol.">
        <title>The genome of the clonal raider ant Cerapachys biroi.</title>
        <authorList>
            <person name="Oxley P.R."/>
            <person name="Ji L."/>
            <person name="Fetter-Pruneda I."/>
            <person name="McKenzie S.K."/>
            <person name="Li C."/>
            <person name="Hu H."/>
            <person name="Zhang G."/>
            <person name="Kronauer D.J."/>
        </authorList>
    </citation>
    <scope>NUCLEOTIDE SEQUENCE [LARGE SCALE GENOMIC DNA]</scope>
</reference>
<dbReference type="InterPro" id="IPR003604">
    <property type="entry name" value="Matrin/U1-like-C_Znf_C2H2"/>
</dbReference>
<feature type="compositionally biased region" description="Acidic residues" evidence="2">
    <location>
        <begin position="702"/>
        <end position="713"/>
    </location>
</feature>
<evidence type="ECO:0000256" key="1">
    <source>
        <dbReference type="SAM" id="Coils"/>
    </source>
</evidence>
<feature type="region of interest" description="Disordered" evidence="2">
    <location>
        <begin position="114"/>
        <end position="316"/>
    </location>
</feature>
<dbReference type="OrthoDB" id="6378952at2759"/>
<evidence type="ECO:0000256" key="2">
    <source>
        <dbReference type="SAM" id="MobiDB-lite"/>
    </source>
</evidence>
<feature type="region of interest" description="Disordered" evidence="2">
    <location>
        <begin position="583"/>
        <end position="767"/>
    </location>
</feature>
<dbReference type="GO" id="GO:0005634">
    <property type="term" value="C:nucleus"/>
    <property type="evidence" value="ECO:0007669"/>
    <property type="project" value="TreeGrafter"/>
</dbReference>
<feature type="coiled-coil region" evidence="1">
    <location>
        <begin position="461"/>
        <end position="488"/>
    </location>
</feature>
<feature type="compositionally biased region" description="Polar residues" evidence="2">
    <location>
        <begin position="117"/>
        <end position="139"/>
    </location>
</feature>
<dbReference type="GO" id="GO:0003676">
    <property type="term" value="F:nucleic acid binding"/>
    <property type="evidence" value="ECO:0007669"/>
    <property type="project" value="InterPro"/>
</dbReference>
<dbReference type="Pfam" id="PF23330">
    <property type="entry name" value="zf-C2H2_14"/>
    <property type="match status" value="1"/>
</dbReference>
<dbReference type="SMART" id="SM00355">
    <property type="entry name" value="ZnF_C2H2"/>
    <property type="match status" value="3"/>
</dbReference>
<dbReference type="PROSITE" id="PS00028">
    <property type="entry name" value="ZINC_FINGER_C2H2_1"/>
    <property type="match status" value="1"/>
</dbReference>
<organism evidence="4 5">
    <name type="scientific">Ooceraea biroi</name>
    <name type="common">Clonal raider ant</name>
    <name type="synonym">Cerapachys biroi</name>
    <dbReference type="NCBI Taxonomy" id="2015173"/>
    <lineage>
        <taxon>Eukaryota</taxon>
        <taxon>Metazoa</taxon>
        <taxon>Ecdysozoa</taxon>
        <taxon>Arthropoda</taxon>
        <taxon>Hexapoda</taxon>
        <taxon>Insecta</taxon>
        <taxon>Pterygota</taxon>
        <taxon>Neoptera</taxon>
        <taxon>Endopterygota</taxon>
        <taxon>Hymenoptera</taxon>
        <taxon>Apocrita</taxon>
        <taxon>Aculeata</taxon>
        <taxon>Formicoidea</taxon>
        <taxon>Formicidae</taxon>
        <taxon>Dorylinae</taxon>
        <taxon>Ooceraea</taxon>
    </lineage>
</organism>
<keyword evidence="1" id="KW-0175">Coiled coil</keyword>
<feature type="region of interest" description="Disordered" evidence="2">
    <location>
        <begin position="1"/>
        <end position="80"/>
    </location>
</feature>
<evidence type="ECO:0000313" key="4">
    <source>
        <dbReference type="EMBL" id="EZA54925.1"/>
    </source>
</evidence>
<evidence type="ECO:0000259" key="3">
    <source>
        <dbReference type="PROSITE" id="PS00028"/>
    </source>
</evidence>
<protein>
    <recommendedName>
        <fullName evidence="3">C2H2-type domain-containing protein</fullName>
    </recommendedName>
</protein>